<dbReference type="PANTHER" id="PTHR33279:SF19">
    <property type="entry name" value="SSL1707 PROTEIN"/>
    <property type="match status" value="1"/>
</dbReference>
<dbReference type="EMBL" id="JPSP01000014">
    <property type="protein sequence ID" value="KFF41079.1"/>
    <property type="molecule type" value="Genomic_DNA"/>
</dbReference>
<comment type="similarity">
    <text evidence="1">Belongs to the sulfur carrier protein TusA family.</text>
</comment>
<organism evidence="3 4">
    <name type="scientific">Candidatus Atelocyanobacterium thalassa isolate SIO64986</name>
    <dbReference type="NCBI Taxonomy" id="1527444"/>
    <lineage>
        <taxon>Bacteria</taxon>
        <taxon>Bacillati</taxon>
        <taxon>Cyanobacteriota</taxon>
        <taxon>Cyanophyceae</taxon>
        <taxon>Oscillatoriophycideae</taxon>
        <taxon>Chroococcales</taxon>
        <taxon>Aphanothecaceae</taxon>
        <taxon>Candidatus Atelocyanobacterium</taxon>
        <taxon>Candidatus Atelocyanobacterium thalassae</taxon>
    </lineage>
</organism>
<evidence type="ECO:0000256" key="1">
    <source>
        <dbReference type="ARBA" id="ARBA00008984"/>
    </source>
</evidence>
<evidence type="ECO:0000259" key="2">
    <source>
        <dbReference type="Pfam" id="PF01206"/>
    </source>
</evidence>
<dbReference type="CDD" id="cd00291">
    <property type="entry name" value="SirA_YedF_YeeD"/>
    <property type="match status" value="1"/>
</dbReference>
<accession>A0A086CFW5</accession>
<proteinExistence type="inferred from homology"/>
<evidence type="ECO:0000313" key="4">
    <source>
        <dbReference type="Proteomes" id="UP000028922"/>
    </source>
</evidence>
<dbReference type="SUPFAM" id="SSF64307">
    <property type="entry name" value="SirA-like"/>
    <property type="match status" value="1"/>
</dbReference>
<dbReference type="Pfam" id="PF01206">
    <property type="entry name" value="TusA"/>
    <property type="match status" value="1"/>
</dbReference>
<reference evidence="3 4" key="1">
    <citation type="submission" date="2014-08" db="EMBL/GenBank/DDBJ databases">
        <title>Comparative genomics reveals surprising divergence of two closely related strains of uncultivated UCYN-A cyanobacteria.</title>
        <authorList>
            <person name="Bombar D."/>
            <person name="Heller P."/>
            <person name="Sanchez-Baracaldo P."/>
            <person name="Carter B.J."/>
            <person name="Zert J.P."/>
        </authorList>
    </citation>
    <scope>NUCLEOTIDE SEQUENCE [LARGE SCALE GENOMIC DNA]</scope>
</reference>
<dbReference type="Gene3D" id="3.30.110.40">
    <property type="entry name" value="TusA-like domain"/>
    <property type="match status" value="1"/>
</dbReference>
<comment type="caution">
    <text evidence="3">The sequence shown here is derived from an EMBL/GenBank/DDBJ whole genome shotgun (WGS) entry which is preliminary data.</text>
</comment>
<name>A0A086CFW5_9CHRO</name>
<dbReference type="InterPro" id="IPR036868">
    <property type="entry name" value="TusA-like_sf"/>
</dbReference>
<feature type="domain" description="UPF0033" evidence="2">
    <location>
        <begin position="11"/>
        <end position="77"/>
    </location>
</feature>
<dbReference type="AlphaFoldDB" id="A0A086CFW5"/>
<gene>
    <name evidence="3" type="ORF">ucyna2_01069</name>
</gene>
<evidence type="ECO:0000313" key="3">
    <source>
        <dbReference type="EMBL" id="KFF41079.1"/>
    </source>
</evidence>
<dbReference type="PANTHER" id="PTHR33279">
    <property type="entry name" value="SULFUR CARRIER PROTEIN YEDF-RELATED"/>
    <property type="match status" value="1"/>
</dbReference>
<dbReference type="eggNOG" id="COG0425">
    <property type="taxonomic scope" value="Bacteria"/>
</dbReference>
<dbReference type="STRING" id="1527444.ucyna2_01069"/>
<sequence length="79" mass="8905">MNSLSSDTLLLDLRGVSCPLNFIRIKLKLENILSGSILEVWLDPGEPMEQVPESLTMEGCQIESISDHHEFFSIKIRCS</sequence>
<dbReference type="Proteomes" id="UP000028922">
    <property type="component" value="Unassembled WGS sequence"/>
</dbReference>
<protein>
    <submittedName>
        <fullName evidence="3">Putative redox protein, regulator of disulfide bond formation</fullName>
    </submittedName>
</protein>
<dbReference type="InterPro" id="IPR001455">
    <property type="entry name" value="TusA-like"/>
</dbReference>